<dbReference type="InterPro" id="IPR027268">
    <property type="entry name" value="Peptidase_M4/M1_CTD_sf"/>
</dbReference>
<keyword evidence="2" id="KW-0378">Hydrolase</keyword>
<reference evidence="2" key="1">
    <citation type="submission" date="2020-04" db="EMBL/GenBank/DDBJ databases">
        <authorList>
            <person name="Alioto T."/>
            <person name="Alioto T."/>
            <person name="Gomez Garrido J."/>
        </authorList>
    </citation>
    <scope>NUCLEOTIDE SEQUENCE</scope>
    <source>
        <strain evidence="2">A484AB</strain>
    </source>
</reference>
<dbReference type="GO" id="GO:0005737">
    <property type="term" value="C:cytoplasm"/>
    <property type="evidence" value="ECO:0007669"/>
    <property type="project" value="TreeGrafter"/>
</dbReference>
<dbReference type="InterPro" id="IPR050344">
    <property type="entry name" value="Peptidase_M1_aminopeptidases"/>
</dbReference>
<dbReference type="Proteomes" id="UP001152795">
    <property type="component" value="Unassembled WGS sequence"/>
</dbReference>
<dbReference type="PANTHER" id="PTHR11533">
    <property type="entry name" value="PROTEASE M1 ZINC METALLOPROTEASE"/>
    <property type="match status" value="1"/>
</dbReference>
<gene>
    <name evidence="2" type="ORF">PACLA_8A014101</name>
</gene>
<dbReference type="GO" id="GO:0006508">
    <property type="term" value="P:proteolysis"/>
    <property type="evidence" value="ECO:0007669"/>
    <property type="project" value="TreeGrafter"/>
</dbReference>
<comment type="caution">
    <text evidence="2">The sequence shown here is derived from an EMBL/GenBank/DDBJ whole genome shotgun (WGS) entry which is preliminary data.</text>
</comment>
<evidence type="ECO:0000256" key="1">
    <source>
        <dbReference type="ARBA" id="ARBA00010136"/>
    </source>
</evidence>
<dbReference type="Gene3D" id="2.60.40.1910">
    <property type="match status" value="1"/>
</dbReference>
<dbReference type="SUPFAM" id="SSF55486">
    <property type="entry name" value="Metalloproteases ('zincins'), catalytic domain"/>
    <property type="match status" value="1"/>
</dbReference>
<comment type="similarity">
    <text evidence="1">Belongs to the peptidase M1 family.</text>
</comment>
<dbReference type="InterPro" id="IPR024571">
    <property type="entry name" value="ERAP1-like_C_dom"/>
</dbReference>
<dbReference type="FunFam" id="2.60.40.1910:FF:000003">
    <property type="entry name" value="Aminopeptidase"/>
    <property type="match status" value="1"/>
</dbReference>
<dbReference type="GO" id="GO:0016020">
    <property type="term" value="C:membrane"/>
    <property type="evidence" value="ECO:0007669"/>
    <property type="project" value="TreeGrafter"/>
</dbReference>
<keyword evidence="3" id="KW-1185">Reference proteome</keyword>
<dbReference type="Gene3D" id="1.10.390.10">
    <property type="entry name" value="Neutral Protease Domain 2"/>
    <property type="match status" value="1"/>
</dbReference>
<keyword evidence="2" id="KW-0031">Aminopeptidase</keyword>
<proteinExistence type="inferred from homology"/>
<keyword evidence="2" id="KW-0645">Protease</keyword>
<name>A0A6S7JQ37_PARCT</name>
<dbReference type="InterPro" id="IPR014782">
    <property type="entry name" value="Peptidase_M1_dom"/>
</dbReference>
<organism evidence="2 3">
    <name type="scientific">Paramuricea clavata</name>
    <name type="common">Red gorgonian</name>
    <name type="synonym">Violescent sea-whip</name>
    <dbReference type="NCBI Taxonomy" id="317549"/>
    <lineage>
        <taxon>Eukaryota</taxon>
        <taxon>Metazoa</taxon>
        <taxon>Cnidaria</taxon>
        <taxon>Anthozoa</taxon>
        <taxon>Octocorallia</taxon>
        <taxon>Malacalcyonacea</taxon>
        <taxon>Plexauridae</taxon>
        <taxon>Paramuricea</taxon>
    </lineage>
</organism>
<dbReference type="AlphaFoldDB" id="A0A6S7JQ37"/>
<dbReference type="GO" id="GO:0042277">
    <property type="term" value="F:peptide binding"/>
    <property type="evidence" value="ECO:0007669"/>
    <property type="project" value="TreeGrafter"/>
</dbReference>
<dbReference type="GO" id="GO:0043171">
    <property type="term" value="P:peptide catabolic process"/>
    <property type="evidence" value="ECO:0007669"/>
    <property type="project" value="TreeGrafter"/>
</dbReference>
<protein>
    <submittedName>
        <fullName evidence="2">Glutamyl aminopeptidase-like</fullName>
    </submittedName>
</protein>
<dbReference type="GO" id="GO:0008270">
    <property type="term" value="F:zinc ion binding"/>
    <property type="evidence" value="ECO:0007669"/>
    <property type="project" value="InterPro"/>
</dbReference>
<dbReference type="GO" id="GO:0070006">
    <property type="term" value="F:metalloaminopeptidase activity"/>
    <property type="evidence" value="ECO:0007669"/>
    <property type="project" value="TreeGrafter"/>
</dbReference>
<accession>A0A6S7JQ37</accession>
<feature type="non-terminal residue" evidence="2">
    <location>
        <position position="262"/>
    </location>
</feature>
<evidence type="ECO:0000313" key="2">
    <source>
        <dbReference type="EMBL" id="CAB4031270.1"/>
    </source>
</evidence>
<dbReference type="Pfam" id="PF01433">
    <property type="entry name" value="Peptidase_M1"/>
    <property type="match status" value="1"/>
</dbReference>
<dbReference type="PANTHER" id="PTHR11533:SF299">
    <property type="entry name" value="AMINOPEPTIDASE"/>
    <property type="match status" value="1"/>
</dbReference>
<dbReference type="Pfam" id="PF11838">
    <property type="entry name" value="ERAP1_C"/>
    <property type="match status" value="1"/>
</dbReference>
<dbReference type="EMBL" id="CACRXK020017487">
    <property type="protein sequence ID" value="CAB4031270.1"/>
    <property type="molecule type" value="Genomic_DNA"/>
</dbReference>
<dbReference type="OrthoDB" id="6020861at2759"/>
<evidence type="ECO:0000313" key="3">
    <source>
        <dbReference type="Proteomes" id="UP001152795"/>
    </source>
</evidence>
<dbReference type="GO" id="GO:0005615">
    <property type="term" value="C:extracellular space"/>
    <property type="evidence" value="ECO:0007669"/>
    <property type="project" value="TreeGrafter"/>
</dbReference>
<dbReference type="Gene3D" id="1.10.3480.20">
    <property type="match status" value="1"/>
</dbReference>
<sequence>MKWWDDLWLNEGFATYVESLGVNKFQPDLKMLDQFVLSNVQRSMHLDQLANSHPISVVVENPNEISGLFDDISYHKGASLINMLSNVLKEKNFLAGLRSYLRKYKFSNAATDDLWHSLSKGAGINVKKVMDTWTLQMGFPLVTITKEEGKYFAKQEHFLVNPDAKPALKSPYNYKWHIPLTYYTDQTNAVIDPIWMPQEDIALDITVNDNGWLKLNPNQTGYYRVNYPIENWKNLAKTLQYDHQRLSPSDRAGLLDDVFALA</sequence>